<keyword evidence="1" id="KW-0732">Signal</keyword>
<name>A0A1D9GPF1_9GAMM</name>
<gene>
    <name evidence="2" type="ORF">BKP64_15765</name>
</gene>
<dbReference type="AlphaFoldDB" id="A0A1D9GPF1"/>
<evidence type="ECO:0000256" key="1">
    <source>
        <dbReference type="SAM" id="SignalP"/>
    </source>
</evidence>
<dbReference type="KEGG" id="msq:BKP64_15765"/>
<dbReference type="OrthoDB" id="6362810at2"/>
<dbReference type="Gene3D" id="3.40.190.10">
    <property type="entry name" value="Periplasmic binding protein-like II"/>
    <property type="match status" value="2"/>
</dbReference>
<accession>A0A1D9GPF1</accession>
<sequence length="252" mass="28110">MKCAALCLITALLCSLPPVSYANSVEPIRVAVPDISSLLTENQDGVYQRIMRRALQALDTEIQESFYPYKRTMLAFKYGEADCVYSFTEVLEGQLGEEAIIASFPLGKFSYYLFALKGKALPLSLAGLEGQQVGAVMGHETYLDTVLDGHDIDVNWSRNDALNVAMLEHGRFDYMIAAIPDIRPHLDKLSYAPEQPLLESFDRLTCHNTERNRAFLQALSGELRRLKGAGDYQEIAGPLYLDFDSNAVMGKR</sequence>
<dbReference type="Proteomes" id="UP000177445">
    <property type="component" value="Chromosome"/>
</dbReference>
<feature type="signal peptide" evidence="1">
    <location>
        <begin position="1"/>
        <end position="22"/>
    </location>
</feature>
<reference evidence="2 3" key="1">
    <citation type="submission" date="2016-10" db="EMBL/GenBank/DDBJ databases">
        <title>Marinobacter salinus sp. nov., a moderately halophilic bacterium isolated from a tidal flat environment.</title>
        <authorList>
            <person name="Park S.-J."/>
        </authorList>
    </citation>
    <scope>NUCLEOTIDE SEQUENCE [LARGE SCALE GENOMIC DNA]</scope>
    <source>
        <strain evidence="2 3">Hb8</strain>
    </source>
</reference>
<organism evidence="2 3">
    <name type="scientific">Marinobacter salinus</name>
    <dbReference type="NCBI Taxonomy" id="1874317"/>
    <lineage>
        <taxon>Bacteria</taxon>
        <taxon>Pseudomonadati</taxon>
        <taxon>Pseudomonadota</taxon>
        <taxon>Gammaproteobacteria</taxon>
        <taxon>Pseudomonadales</taxon>
        <taxon>Marinobacteraceae</taxon>
        <taxon>Marinobacter</taxon>
    </lineage>
</organism>
<proteinExistence type="predicted"/>
<dbReference type="RefSeq" id="WP_070972262.1">
    <property type="nucleotide sequence ID" value="NZ_CP017715.1"/>
</dbReference>
<evidence type="ECO:0008006" key="4">
    <source>
        <dbReference type="Google" id="ProtNLM"/>
    </source>
</evidence>
<evidence type="ECO:0000313" key="3">
    <source>
        <dbReference type="Proteomes" id="UP000177445"/>
    </source>
</evidence>
<dbReference type="SUPFAM" id="SSF53850">
    <property type="entry name" value="Periplasmic binding protein-like II"/>
    <property type="match status" value="1"/>
</dbReference>
<keyword evidence="3" id="KW-1185">Reference proteome</keyword>
<feature type="chain" id="PRO_5009442143" description="Solute-binding protein family 3/N-terminal domain-containing protein" evidence="1">
    <location>
        <begin position="23"/>
        <end position="252"/>
    </location>
</feature>
<dbReference type="EMBL" id="CP017715">
    <property type="protein sequence ID" value="AOY89508.1"/>
    <property type="molecule type" value="Genomic_DNA"/>
</dbReference>
<protein>
    <recommendedName>
        <fullName evidence="4">Solute-binding protein family 3/N-terminal domain-containing protein</fullName>
    </recommendedName>
</protein>
<evidence type="ECO:0000313" key="2">
    <source>
        <dbReference type="EMBL" id="AOY89508.1"/>
    </source>
</evidence>